<dbReference type="Pfam" id="PF00534">
    <property type="entry name" value="Glycos_transf_1"/>
    <property type="match status" value="2"/>
</dbReference>
<dbReference type="RefSeq" id="WP_024161821.1">
    <property type="nucleotide sequence ID" value="NZ_KK020676.1"/>
</dbReference>
<dbReference type="GO" id="GO:0016757">
    <property type="term" value="F:glycosyltransferase activity"/>
    <property type="evidence" value="ECO:0007669"/>
    <property type="project" value="InterPro"/>
</dbReference>
<dbReference type="PANTHER" id="PTHR46401">
    <property type="entry name" value="GLYCOSYLTRANSFERASE WBBK-RELATED"/>
    <property type="match status" value="1"/>
</dbReference>
<dbReference type="SUPFAM" id="SSF53756">
    <property type="entry name" value="UDP-Glycosyltransferase/glycogen phosphorylase"/>
    <property type="match status" value="2"/>
</dbReference>
<dbReference type="OrthoDB" id="9801609at2"/>
<evidence type="ECO:0000313" key="3">
    <source>
        <dbReference type="EMBL" id="EWC39207.1"/>
    </source>
</evidence>
<feature type="domain" description="Glycosyl transferase family 1" evidence="2">
    <location>
        <begin position="637"/>
        <end position="802"/>
    </location>
</feature>
<organism evidence="3 4">
    <name type="scientific">Stutzerimonas stutzeri KOS6</name>
    <dbReference type="NCBI Taxonomy" id="1218352"/>
    <lineage>
        <taxon>Bacteria</taxon>
        <taxon>Pseudomonadati</taxon>
        <taxon>Pseudomonadota</taxon>
        <taxon>Gammaproteobacteria</taxon>
        <taxon>Pseudomonadales</taxon>
        <taxon>Pseudomonadaceae</taxon>
        <taxon>Stutzerimonas</taxon>
    </lineage>
</organism>
<dbReference type="HOGENOM" id="CLU_005199_0_1_6"/>
<keyword evidence="1" id="KW-0808">Transferase</keyword>
<dbReference type="CDD" id="cd03801">
    <property type="entry name" value="GT4_PimA-like"/>
    <property type="match status" value="1"/>
</dbReference>
<reference evidence="3 4" key="1">
    <citation type="journal article" date="2013" name="Genome Announc.">
        <title>Draft Genome of the Nitrogen-Fixing Bacterium Pseudomonas stutzeri Strain KOS6 Isolated from Industrial Hydrocarbon Sludge.</title>
        <authorList>
            <person name="Grigoryeva T.V."/>
            <person name="Laikov A.V."/>
            <person name="Naumova R.P."/>
            <person name="Manolov A.I."/>
            <person name="Larin A.K."/>
            <person name="Karpova I.Y."/>
            <person name="Semashko T.A."/>
            <person name="Alexeev D.G."/>
            <person name="Kostryukova E.S."/>
            <person name="Muller R."/>
            <person name="Govorun V.M."/>
        </authorList>
    </citation>
    <scope>NUCLEOTIDE SEQUENCE [LARGE SCALE GENOMIC DNA]</scope>
    <source>
        <strain evidence="3 4">KOS6</strain>
    </source>
</reference>
<protein>
    <recommendedName>
        <fullName evidence="2">Glycosyl transferase family 1 domain-containing protein</fullName>
    </recommendedName>
</protein>
<proteinExistence type="predicted"/>
<dbReference type="Proteomes" id="UP000026923">
    <property type="component" value="Unassembled WGS sequence"/>
</dbReference>
<dbReference type="eggNOG" id="COG0438">
    <property type="taxonomic scope" value="Bacteria"/>
</dbReference>
<evidence type="ECO:0000256" key="1">
    <source>
        <dbReference type="ARBA" id="ARBA00022679"/>
    </source>
</evidence>
<dbReference type="InterPro" id="IPR001296">
    <property type="entry name" value="Glyco_trans_1"/>
</dbReference>
<evidence type="ECO:0000259" key="2">
    <source>
        <dbReference type="Pfam" id="PF00534"/>
    </source>
</evidence>
<gene>
    <name evidence="3" type="ORF">B597_021360</name>
</gene>
<dbReference type="PANTHER" id="PTHR46401:SF2">
    <property type="entry name" value="GLYCOSYLTRANSFERASE WBBK-RELATED"/>
    <property type="match status" value="1"/>
</dbReference>
<comment type="caution">
    <text evidence="3">The sequence shown here is derived from an EMBL/GenBank/DDBJ whole genome shotgun (WGS) entry which is preliminary data.</text>
</comment>
<dbReference type="AlphaFoldDB" id="A0A061JJD1"/>
<name>A0A061JJD1_STUST</name>
<dbReference type="EMBL" id="AMCZ02000048">
    <property type="protein sequence ID" value="EWC39207.1"/>
    <property type="molecule type" value="Genomic_DNA"/>
</dbReference>
<evidence type="ECO:0000313" key="4">
    <source>
        <dbReference type="Proteomes" id="UP000026923"/>
    </source>
</evidence>
<dbReference type="CDD" id="cd03809">
    <property type="entry name" value="GT4_MtfB-like"/>
    <property type="match status" value="1"/>
</dbReference>
<sequence length="1004" mass="111182">MRIVFDLQSCQTPSSRTRGIGRYSLSHVQAFARQASAHEVVLLLNNSFSDTITHVREAFSGLIDPANIHVFNSLGGLAEMGSGNQWRRLAGQELYHDFVSGLKADVFHVTSLFEGFNDAVTGILRGQAGINSVTLYDLIPLQYADTYLNGEPQRNWYYRKLQALKNADLLLAISDSSRNEAIDLLGLPPDRLVNISSAIGAHFQVKSLDPARIERLRASFGLNREYILYTGGIDFRKNIEGLISAYAMLPRGLRDRYQLVVVCSVDPASRERLQRLARSAGLAAGQLVLTGFVAEEDLVDLYNLASLFVFPSIHEGFGLPALEAMACGVPTLVSNCSSLPEVVGRADMQFDPREPQAISLAMAKVLGDPAFMGELRAHGLIQARQFSWERTAQCTLEAFEHAAALKRAREQVSIYCHGESSEELPGCVPLDERSGLPRLAFVSPLPPCESGIADYSAELLPELARYYDIEVITPQSEISDRWARANFRCRTPQWFSQHHHRYQRVLYQFGNSEFHSHMFDLLERHPGTVVLHDFYLSGILNYLQQAGIRPDCFAEALYVSHGYAALACLHHDGPDEALKRYPSNLPVLAQAQGVIVHSQYSRALAKQFYGPAYGDGWSVVPLLRASKRLADPLAARTRLGLPADSQITASFGFIAPTKLNHELLDAWLASQENNPNAYLVLVGRNSLGQYGEQLLMRIERSPARQRIRITGFASSDDYQLWLAAADLTIQLRTGSRGETSAAVLDCLAAGKPLIYNANGSAAELPDGIAWRLPDQFRVEELASAITRLLQQPAEARRYAEAAMGYRERHAPSQVAQQYWRAIETHVANHPVARRSRLIERLRELPMHADQASSSLTELACAVTRNYGIGQLPTCYLDIGPQNLDADEGSVAAVRRLLLEPPSGWRFELVEAQEGEYRIACDRACRLLGLPEREAVPLLVGPGDVWLHLGSAIAPTVLHAQLPRVGLIARNHLHQLTAAELQTWCEGEASSWIIDAYHDHAAELA</sequence>
<dbReference type="Gene3D" id="3.40.50.2000">
    <property type="entry name" value="Glycogen Phosphorylase B"/>
    <property type="match status" value="3"/>
</dbReference>
<feature type="domain" description="Glycosyl transferase family 1" evidence="2">
    <location>
        <begin position="222"/>
        <end position="376"/>
    </location>
</feature>
<accession>A0A061JJD1</accession>